<organism evidence="2 3">
    <name type="scientific">Stackebrandtia albiflava</name>
    <dbReference type="NCBI Taxonomy" id="406432"/>
    <lineage>
        <taxon>Bacteria</taxon>
        <taxon>Bacillati</taxon>
        <taxon>Actinomycetota</taxon>
        <taxon>Actinomycetes</taxon>
        <taxon>Glycomycetales</taxon>
        <taxon>Glycomycetaceae</taxon>
        <taxon>Stackebrandtia</taxon>
    </lineage>
</organism>
<dbReference type="Proteomes" id="UP000321617">
    <property type="component" value="Unassembled WGS sequence"/>
</dbReference>
<reference evidence="2 3" key="1">
    <citation type="journal article" date="2013" name="Stand. Genomic Sci.">
        <title>Genomic Encyclopedia of Type Strains, Phase I: The one thousand microbial genomes (KMG-I) project.</title>
        <authorList>
            <person name="Kyrpides N.C."/>
            <person name="Woyke T."/>
            <person name="Eisen J.A."/>
            <person name="Garrity G."/>
            <person name="Lilburn T.G."/>
            <person name="Beck B.J."/>
            <person name="Whitman W.B."/>
            <person name="Hugenholtz P."/>
            <person name="Klenk H.P."/>
        </authorList>
    </citation>
    <scope>NUCLEOTIDE SEQUENCE [LARGE SCALE GENOMIC DNA]</scope>
    <source>
        <strain evidence="2 3">DSM 45044</strain>
    </source>
</reference>
<keyword evidence="3" id="KW-1185">Reference proteome</keyword>
<proteinExistence type="predicted"/>
<gene>
    <name evidence="2" type="ORF">LX16_3358</name>
</gene>
<protein>
    <submittedName>
        <fullName evidence="2">Uncharacterized protein YbjT (DUF2867 family)</fullName>
    </submittedName>
</protein>
<dbReference type="PANTHER" id="PTHR43162:SF1">
    <property type="entry name" value="PRESTALK A DIFFERENTIATION PROTEIN A"/>
    <property type="match status" value="1"/>
</dbReference>
<dbReference type="InterPro" id="IPR051604">
    <property type="entry name" value="Ergot_Alk_Oxidoreductase"/>
</dbReference>
<dbReference type="Pfam" id="PF13460">
    <property type="entry name" value="NAD_binding_10"/>
    <property type="match status" value="1"/>
</dbReference>
<dbReference type="InterPro" id="IPR036291">
    <property type="entry name" value="NAD(P)-bd_dom_sf"/>
</dbReference>
<sequence>MTILVAGATGNVGRELVARLAAEGRRVRALTRDPSRAVPPEGVEVVGGDLTRPDGLAAAFDGVTALHLITLSGEEGTPLRTGPEIAALAERSGVERVTVLWSGFSGGVEAAVEASGMEWTMLQPQEFMSNALTWADSVRRDGTVREAFPEVRSAVIDEADIAAVAAKALTEPGHHGRRYTMTGPEPLTVPDRVRILSEAVGRPIRFVELDRGQALRRLLDEGVDRENAEFVVGWHADPPPEAYTVSPTVARVTGRPANRFADWAARHAAAFTG</sequence>
<dbReference type="InterPro" id="IPR016040">
    <property type="entry name" value="NAD(P)-bd_dom"/>
</dbReference>
<dbReference type="AlphaFoldDB" id="A0A562V454"/>
<dbReference type="RefSeq" id="WP_147139848.1">
    <property type="nucleotide sequence ID" value="NZ_BAABIJ010000002.1"/>
</dbReference>
<dbReference type="Gene3D" id="3.40.50.720">
    <property type="entry name" value="NAD(P)-binding Rossmann-like Domain"/>
    <property type="match status" value="1"/>
</dbReference>
<dbReference type="EMBL" id="VLLL01000006">
    <property type="protein sequence ID" value="TWJ12597.1"/>
    <property type="molecule type" value="Genomic_DNA"/>
</dbReference>
<dbReference type="PANTHER" id="PTHR43162">
    <property type="match status" value="1"/>
</dbReference>
<dbReference type="SUPFAM" id="SSF51735">
    <property type="entry name" value="NAD(P)-binding Rossmann-fold domains"/>
    <property type="match status" value="1"/>
</dbReference>
<evidence type="ECO:0000259" key="1">
    <source>
        <dbReference type="Pfam" id="PF13460"/>
    </source>
</evidence>
<dbReference type="OrthoDB" id="4457504at2"/>
<evidence type="ECO:0000313" key="2">
    <source>
        <dbReference type="EMBL" id="TWJ12597.1"/>
    </source>
</evidence>
<dbReference type="Gene3D" id="3.90.25.10">
    <property type="entry name" value="UDP-galactose 4-epimerase, domain 1"/>
    <property type="match status" value="1"/>
</dbReference>
<feature type="domain" description="NAD(P)-binding" evidence="1">
    <location>
        <begin position="7"/>
        <end position="100"/>
    </location>
</feature>
<name>A0A562V454_9ACTN</name>
<comment type="caution">
    <text evidence="2">The sequence shown here is derived from an EMBL/GenBank/DDBJ whole genome shotgun (WGS) entry which is preliminary data.</text>
</comment>
<evidence type="ECO:0000313" key="3">
    <source>
        <dbReference type="Proteomes" id="UP000321617"/>
    </source>
</evidence>
<accession>A0A562V454</accession>